<keyword evidence="2" id="KW-1185">Reference proteome</keyword>
<reference evidence="2" key="1">
    <citation type="submission" date="2017-07" db="EMBL/GenBank/DDBJ databases">
        <title>Comparative genome mining reveals phylogenetic distribution patterns of secondary metabolites in Amycolatopsis.</title>
        <authorList>
            <person name="Adamek M."/>
            <person name="Alanjary M."/>
            <person name="Sales-Ortells H."/>
            <person name="Goodfellow M."/>
            <person name="Bull A.T."/>
            <person name="Kalinowski J."/>
            <person name="Ziemert N."/>
        </authorList>
    </citation>
    <scope>NUCLEOTIDE SEQUENCE [LARGE SCALE GENOMIC DNA]</scope>
    <source>
        <strain evidence="2">H5</strain>
    </source>
</reference>
<dbReference type="OrthoDB" id="3514105at2"/>
<keyword evidence="1" id="KW-0489">Methyltransferase</keyword>
<accession>A0A229SZ51</accession>
<sequence>MTTADSEPFPPAGVDLSQPSVARIYDYFLGGDTNWEIDRRFAEQLLGKFPILRPIARSNRLFLHRLVRHLTKRGIRQFVDLGSGVPTMGHAHEVADQVAPGEVRVAYVDHEPVAVAHSRSLLRQYGDEERHTAIHGDLRDPGRLWERIAETGVIDLDRPVALLMIAVLHIQQLPSPDSPESADLGPQLVATYRDLLAPGSYLGISHVTGEGIPDEFAGMLEDIKTMYDGAGNPVIWRTRQQIRELFGDFRMIEPGLTWTPLWHPEEATVTDETPDLGEASESIVLAGVAQKE</sequence>
<evidence type="ECO:0000313" key="2">
    <source>
        <dbReference type="Proteomes" id="UP000215199"/>
    </source>
</evidence>
<organism evidence="1 2">
    <name type="scientific">Amycolatopsis vastitatis</name>
    <dbReference type="NCBI Taxonomy" id="1905142"/>
    <lineage>
        <taxon>Bacteria</taxon>
        <taxon>Bacillati</taxon>
        <taxon>Actinomycetota</taxon>
        <taxon>Actinomycetes</taxon>
        <taxon>Pseudonocardiales</taxon>
        <taxon>Pseudonocardiaceae</taxon>
        <taxon>Amycolatopsis</taxon>
    </lineage>
</organism>
<dbReference type="GO" id="GO:0008168">
    <property type="term" value="F:methyltransferase activity"/>
    <property type="evidence" value="ECO:0007669"/>
    <property type="project" value="UniProtKB-KW"/>
</dbReference>
<comment type="caution">
    <text evidence="1">The sequence shown here is derived from an EMBL/GenBank/DDBJ whole genome shotgun (WGS) entry which is preliminary data.</text>
</comment>
<protein>
    <submittedName>
        <fullName evidence="1">Methyltransferase</fullName>
    </submittedName>
</protein>
<proteinExistence type="predicted"/>
<dbReference type="InterPro" id="IPR029063">
    <property type="entry name" value="SAM-dependent_MTases_sf"/>
</dbReference>
<dbReference type="Proteomes" id="UP000215199">
    <property type="component" value="Unassembled WGS sequence"/>
</dbReference>
<dbReference type="Pfam" id="PF04672">
    <property type="entry name" value="Methyltransf_19"/>
    <property type="match status" value="1"/>
</dbReference>
<dbReference type="EMBL" id="NMUL01000031">
    <property type="protein sequence ID" value="OXM63779.1"/>
    <property type="molecule type" value="Genomic_DNA"/>
</dbReference>
<keyword evidence="1" id="KW-0808">Transferase</keyword>
<name>A0A229SZ51_9PSEU</name>
<dbReference type="InterPro" id="IPR006764">
    <property type="entry name" value="SAM_dep_MeTrfase_SAV2177_type"/>
</dbReference>
<gene>
    <name evidence="1" type="ORF">CF165_28980</name>
</gene>
<dbReference type="SUPFAM" id="SSF53335">
    <property type="entry name" value="S-adenosyl-L-methionine-dependent methyltransferases"/>
    <property type="match status" value="1"/>
</dbReference>
<dbReference type="RefSeq" id="WP_093950754.1">
    <property type="nucleotide sequence ID" value="NZ_NMUL01000031.1"/>
</dbReference>
<dbReference type="AlphaFoldDB" id="A0A229SZ51"/>
<evidence type="ECO:0000313" key="1">
    <source>
        <dbReference type="EMBL" id="OXM63779.1"/>
    </source>
</evidence>
<dbReference type="GO" id="GO:0032259">
    <property type="term" value="P:methylation"/>
    <property type="evidence" value="ECO:0007669"/>
    <property type="project" value="UniProtKB-KW"/>
</dbReference>
<dbReference type="Gene3D" id="3.40.50.150">
    <property type="entry name" value="Vaccinia Virus protein VP39"/>
    <property type="match status" value="1"/>
</dbReference>
<dbReference type="PIRSF" id="PIRSF017393">
    <property type="entry name" value="MTase_SAV2177"/>
    <property type="match status" value="1"/>
</dbReference>